<dbReference type="STRING" id="425514.SAMN05443550_103276"/>
<name>A0A1H4BB53_9SPHI</name>
<dbReference type="Pfam" id="PF13305">
    <property type="entry name" value="TetR_C_33"/>
    <property type="match status" value="1"/>
</dbReference>
<dbReference type="InterPro" id="IPR001647">
    <property type="entry name" value="HTH_TetR"/>
</dbReference>
<dbReference type="SUPFAM" id="SSF46689">
    <property type="entry name" value="Homeodomain-like"/>
    <property type="match status" value="1"/>
</dbReference>
<dbReference type="Proteomes" id="UP000198850">
    <property type="component" value="Unassembled WGS sequence"/>
</dbReference>
<dbReference type="Gene3D" id="1.10.357.10">
    <property type="entry name" value="Tetracycline Repressor, domain 2"/>
    <property type="match status" value="1"/>
</dbReference>
<dbReference type="InterPro" id="IPR050624">
    <property type="entry name" value="HTH-type_Tx_Regulator"/>
</dbReference>
<dbReference type="PANTHER" id="PTHR43479">
    <property type="entry name" value="ACREF/ENVCD OPERON REPRESSOR-RELATED"/>
    <property type="match status" value="1"/>
</dbReference>
<keyword evidence="2 4" id="KW-0238">DNA-binding</keyword>
<evidence type="ECO:0000259" key="5">
    <source>
        <dbReference type="PROSITE" id="PS50977"/>
    </source>
</evidence>
<dbReference type="RefSeq" id="WP_090555904.1">
    <property type="nucleotide sequence ID" value="NZ_FNRA01000003.1"/>
</dbReference>
<protein>
    <submittedName>
        <fullName evidence="6">Transcriptional regulator, TetR family</fullName>
    </submittedName>
</protein>
<gene>
    <name evidence="6" type="ORF">SAMN05443550_103276</name>
</gene>
<dbReference type="AlphaFoldDB" id="A0A1H4BB53"/>
<dbReference type="InterPro" id="IPR036271">
    <property type="entry name" value="Tet_transcr_reg_TetR-rel_C_sf"/>
</dbReference>
<sequence>MSSKERRERLKVKVHKQILEAAMGIIKNEGSESLSIRKIADIIEYSPPIIYSYFLNKEAVLIELSKQGYTMLINIMQQELAMVTGPKERFEAMLMAYLDFATKEPELYQLMYTVGASVTDVGKAFPALATFINLFREQIQLVAKKDTFTEGNFRCSYLVCVSFVHGLAALNRYYKDIDPAMNNKVLKKAIAGVISTLDCA</sequence>
<dbReference type="InterPro" id="IPR025996">
    <property type="entry name" value="MT1864/Rv1816-like_C"/>
</dbReference>
<evidence type="ECO:0000256" key="2">
    <source>
        <dbReference type="ARBA" id="ARBA00023125"/>
    </source>
</evidence>
<proteinExistence type="predicted"/>
<feature type="domain" description="HTH tetR-type" evidence="5">
    <location>
        <begin position="12"/>
        <end position="72"/>
    </location>
</feature>
<reference evidence="6 7" key="1">
    <citation type="submission" date="2016-10" db="EMBL/GenBank/DDBJ databases">
        <authorList>
            <person name="de Groot N.N."/>
        </authorList>
    </citation>
    <scope>NUCLEOTIDE SEQUENCE [LARGE SCALE GENOMIC DNA]</scope>
    <source>
        <strain evidence="6 7">DSM 19033</strain>
    </source>
</reference>
<evidence type="ECO:0000313" key="6">
    <source>
        <dbReference type="EMBL" id="SEA45373.1"/>
    </source>
</evidence>
<keyword evidence="3" id="KW-0804">Transcription</keyword>
<dbReference type="SUPFAM" id="SSF48498">
    <property type="entry name" value="Tetracyclin repressor-like, C-terminal domain"/>
    <property type="match status" value="1"/>
</dbReference>
<dbReference type="PROSITE" id="PS50977">
    <property type="entry name" value="HTH_TETR_2"/>
    <property type="match status" value="1"/>
</dbReference>
<evidence type="ECO:0000313" key="7">
    <source>
        <dbReference type="Proteomes" id="UP000198850"/>
    </source>
</evidence>
<evidence type="ECO:0000256" key="1">
    <source>
        <dbReference type="ARBA" id="ARBA00023015"/>
    </source>
</evidence>
<dbReference type="GO" id="GO:0003677">
    <property type="term" value="F:DNA binding"/>
    <property type="evidence" value="ECO:0007669"/>
    <property type="project" value="UniProtKB-UniRule"/>
</dbReference>
<evidence type="ECO:0000256" key="3">
    <source>
        <dbReference type="ARBA" id="ARBA00023163"/>
    </source>
</evidence>
<dbReference type="Pfam" id="PF00440">
    <property type="entry name" value="TetR_N"/>
    <property type="match status" value="1"/>
</dbReference>
<keyword evidence="7" id="KW-1185">Reference proteome</keyword>
<accession>A0A1H4BB53</accession>
<dbReference type="InterPro" id="IPR009057">
    <property type="entry name" value="Homeodomain-like_sf"/>
</dbReference>
<feature type="DNA-binding region" description="H-T-H motif" evidence="4">
    <location>
        <begin position="35"/>
        <end position="54"/>
    </location>
</feature>
<keyword evidence="1" id="KW-0805">Transcription regulation</keyword>
<dbReference type="OrthoDB" id="594604at2"/>
<dbReference type="EMBL" id="FNRA01000003">
    <property type="protein sequence ID" value="SEA45373.1"/>
    <property type="molecule type" value="Genomic_DNA"/>
</dbReference>
<dbReference type="PANTHER" id="PTHR43479:SF11">
    <property type="entry name" value="ACREF_ENVCD OPERON REPRESSOR-RELATED"/>
    <property type="match status" value="1"/>
</dbReference>
<evidence type="ECO:0000256" key="4">
    <source>
        <dbReference type="PROSITE-ProRule" id="PRU00335"/>
    </source>
</evidence>
<organism evidence="6 7">
    <name type="scientific">Pedobacter hartonius</name>
    <dbReference type="NCBI Taxonomy" id="425514"/>
    <lineage>
        <taxon>Bacteria</taxon>
        <taxon>Pseudomonadati</taxon>
        <taxon>Bacteroidota</taxon>
        <taxon>Sphingobacteriia</taxon>
        <taxon>Sphingobacteriales</taxon>
        <taxon>Sphingobacteriaceae</taxon>
        <taxon>Pedobacter</taxon>
    </lineage>
</organism>